<evidence type="ECO:0000313" key="6">
    <source>
        <dbReference type="Proteomes" id="UP000663829"/>
    </source>
</evidence>
<dbReference type="EMBL" id="CAJOBA010001356">
    <property type="protein sequence ID" value="CAF3591245.1"/>
    <property type="molecule type" value="Genomic_DNA"/>
</dbReference>
<evidence type="ECO:0000313" key="4">
    <source>
        <dbReference type="EMBL" id="CAF3544473.1"/>
    </source>
</evidence>
<comment type="caution">
    <text evidence="2">The sequence shown here is derived from an EMBL/GenBank/DDBJ whole genome shotgun (WGS) entry which is preliminary data.</text>
</comment>
<evidence type="ECO:0000313" key="2">
    <source>
        <dbReference type="EMBL" id="CAF0763341.1"/>
    </source>
</evidence>
<dbReference type="Proteomes" id="UP000663829">
    <property type="component" value="Unassembled WGS sequence"/>
</dbReference>
<accession>A0A813Q844</accession>
<sequence length="334" mass="38816">MEHMIKKVNDGDSYNKTTIISIYDNDEHALNTIRCNHNETCCLLHSSLPKTSTTKTITTILKTSDNNETNNNNDNMKNGYHHLINKESILQSKGYSKFLRKKSKTSNNNRQLKAISSIYVSDRIISNKITSASNHLHHLFNHNKTINNNNDKQTICVREQSQQQETTLVQHPLLPQVLQHHLVLPTRNVAMLSPTIKSNMTWTKRWTKWFSACGTDKEISPSTKAPIPTETKVSTVIGLVSKFLNIFFNIKKMLEKEIYCIYIDETNVLKKNYCTYILKNVGYQQIKVVKKILSTGKHIQSYYLSFQWQWHILLFYLLISRLCVVYLRFTDDKL</sequence>
<feature type="transmembrane region" description="Helical" evidence="1">
    <location>
        <begin position="308"/>
        <end position="329"/>
    </location>
</feature>
<dbReference type="AlphaFoldDB" id="A0A813Q844"/>
<dbReference type="EMBL" id="CAJOBC010000141">
    <property type="protein sequence ID" value="CAF3544473.1"/>
    <property type="molecule type" value="Genomic_DNA"/>
</dbReference>
<reference evidence="2" key="1">
    <citation type="submission" date="2021-02" db="EMBL/GenBank/DDBJ databases">
        <authorList>
            <person name="Nowell W R."/>
        </authorList>
    </citation>
    <scope>NUCLEOTIDE SEQUENCE</scope>
</reference>
<protein>
    <submittedName>
        <fullName evidence="2">Uncharacterized protein</fullName>
    </submittedName>
</protein>
<keyword evidence="6" id="KW-1185">Reference proteome</keyword>
<dbReference type="Proteomes" id="UP000682733">
    <property type="component" value="Unassembled WGS sequence"/>
</dbReference>
<dbReference type="EMBL" id="CAJNOK010001355">
    <property type="protein sequence ID" value="CAF0807499.1"/>
    <property type="molecule type" value="Genomic_DNA"/>
</dbReference>
<dbReference type="Proteomes" id="UP000681722">
    <property type="component" value="Unassembled WGS sequence"/>
</dbReference>
<dbReference type="Proteomes" id="UP000677228">
    <property type="component" value="Unassembled WGS sequence"/>
</dbReference>
<evidence type="ECO:0000313" key="3">
    <source>
        <dbReference type="EMBL" id="CAF0807499.1"/>
    </source>
</evidence>
<name>A0A813Q844_9BILA</name>
<organism evidence="2 6">
    <name type="scientific">Didymodactylos carnosus</name>
    <dbReference type="NCBI Taxonomy" id="1234261"/>
    <lineage>
        <taxon>Eukaryota</taxon>
        <taxon>Metazoa</taxon>
        <taxon>Spiralia</taxon>
        <taxon>Gnathifera</taxon>
        <taxon>Rotifera</taxon>
        <taxon>Eurotatoria</taxon>
        <taxon>Bdelloidea</taxon>
        <taxon>Philodinida</taxon>
        <taxon>Philodinidae</taxon>
        <taxon>Didymodactylos</taxon>
    </lineage>
</organism>
<keyword evidence="1" id="KW-0472">Membrane</keyword>
<keyword evidence="1" id="KW-0812">Transmembrane</keyword>
<proteinExistence type="predicted"/>
<evidence type="ECO:0000256" key="1">
    <source>
        <dbReference type="SAM" id="Phobius"/>
    </source>
</evidence>
<evidence type="ECO:0000313" key="5">
    <source>
        <dbReference type="EMBL" id="CAF3591245.1"/>
    </source>
</evidence>
<gene>
    <name evidence="2" type="ORF">GPM918_LOCUS1514</name>
    <name evidence="3" type="ORF">OVA965_LOCUS4975</name>
    <name evidence="4" type="ORF">SRO942_LOCUS1514</name>
    <name evidence="5" type="ORF">TMI583_LOCUS4975</name>
</gene>
<keyword evidence="1" id="KW-1133">Transmembrane helix</keyword>
<dbReference type="EMBL" id="CAJNOQ010000141">
    <property type="protein sequence ID" value="CAF0763341.1"/>
    <property type="molecule type" value="Genomic_DNA"/>
</dbReference>